<dbReference type="InParanoid" id="D6U3P5"/>
<keyword evidence="1" id="KW-1133">Transmembrane helix</keyword>
<dbReference type="Proteomes" id="UP000004508">
    <property type="component" value="Unassembled WGS sequence"/>
</dbReference>
<dbReference type="RefSeq" id="WP_007921574.1">
    <property type="nucleotide sequence ID" value="NZ_ADVG01000004.1"/>
</dbReference>
<sequence>MTPKTGKRPSPWLLLVVGLVCVGSVVGLIVGISIPLTQQNNKQATQTATQFEKDRATANAGATQEAQATEAIATATANATALLSLAANLNAHDPGPPYSPYLVGKLLVINQTTHQIDTEILEDPHSFSLPISYLLPADMLATTPDQVGTILLLDCRKVEVGSDIIKGIPFYQRSCTMTIIDRRRALVVDKHDFTGPPPPSYSVCLSPCSDGISGDYPATAMVQYLKGLPRK</sequence>
<organism evidence="2 3">
    <name type="scientific">Ktedonobacter racemifer DSM 44963</name>
    <dbReference type="NCBI Taxonomy" id="485913"/>
    <lineage>
        <taxon>Bacteria</taxon>
        <taxon>Bacillati</taxon>
        <taxon>Chloroflexota</taxon>
        <taxon>Ktedonobacteria</taxon>
        <taxon>Ktedonobacterales</taxon>
        <taxon>Ktedonobacteraceae</taxon>
        <taxon>Ktedonobacter</taxon>
    </lineage>
</organism>
<reference evidence="2 3" key="1">
    <citation type="journal article" date="2011" name="Stand. Genomic Sci.">
        <title>Non-contiguous finished genome sequence and contextual data of the filamentous soil bacterium Ktedonobacter racemifer type strain (SOSP1-21).</title>
        <authorList>
            <person name="Chang Y.J."/>
            <person name="Land M."/>
            <person name="Hauser L."/>
            <person name="Chertkov O."/>
            <person name="Del Rio T.G."/>
            <person name="Nolan M."/>
            <person name="Copeland A."/>
            <person name="Tice H."/>
            <person name="Cheng J.F."/>
            <person name="Lucas S."/>
            <person name="Han C."/>
            <person name="Goodwin L."/>
            <person name="Pitluck S."/>
            <person name="Ivanova N."/>
            <person name="Ovchinikova G."/>
            <person name="Pati A."/>
            <person name="Chen A."/>
            <person name="Palaniappan K."/>
            <person name="Mavromatis K."/>
            <person name="Liolios K."/>
            <person name="Brettin T."/>
            <person name="Fiebig A."/>
            <person name="Rohde M."/>
            <person name="Abt B."/>
            <person name="Goker M."/>
            <person name="Detter J.C."/>
            <person name="Woyke T."/>
            <person name="Bristow J."/>
            <person name="Eisen J.A."/>
            <person name="Markowitz V."/>
            <person name="Hugenholtz P."/>
            <person name="Kyrpides N.C."/>
            <person name="Klenk H.P."/>
            <person name="Lapidus A."/>
        </authorList>
    </citation>
    <scope>NUCLEOTIDE SEQUENCE [LARGE SCALE GENOMIC DNA]</scope>
    <source>
        <strain evidence="3">DSM 44963</strain>
    </source>
</reference>
<name>D6U3P5_KTERA</name>
<accession>D6U3P5</accession>
<protein>
    <submittedName>
        <fullName evidence="2">Uncharacterized protein</fullName>
    </submittedName>
</protein>
<keyword evidence="3" id="KW-1185">Reference proteome</keyword>
<keyword evidence="1" id="KW-0812">Transmembrane</keyword>
<evidence type="ECO:0000256" key="1">
    <source>
        <dbReference type="SAM" id="Phobius"/>
    </source>
</evidence>
<gene>
    <name evidence="2" type="ORF">Krac_3947</name>
</gene>
<dbReference type="STRING" id="485913.Krac_3947"/>
<dbReference type="AlphaFoldDB" id="D6U3P5"/>
<evidence type="ECO:0000313" key="2">
    <source>
        <dbReference type="EMBL" id="EFH83035.1"/>
    </source>
</evidence>
<comment type="caution">
    <text evidence="2">The sequence shown here is derived from an EMBL/GenBank/DDBJ whole genome shotgun (WGS) entry which is preliminary data.</text>
</comment>
<feature type="transmembrane region" description="Helical" evidence="1">
    <location>
        <begin position="12"/>
        <end position="36"/>
    </location>
</feature>
<evidence type="ECO:0000313" key="3">
    <source>
        <dbReference type="Proteomes" id="UP000004508"/>
    </source>
</evidence>
<proteinExistence type="predicted"/>
<dbReference type="EMBL" id="ADVG01000004">
    <property type="protein sequence ID" value="EFH83035.1"/>
    <property type="molecule type" value="Genomic_DNA"/>
</dbReference>
<keyword evidence="1" id="KW-0472">Membrane</keyword>